<evidence type="ECO:0000256" key="1">
    <source>
        <dbReference type="ARBA" id="ARBA00023016"/>
    </source>
</evidence>
<accession>A0A2J8A1Q0</accession>
<dbReference type="EMBL" id="PGGS01000236">
    <property type="protein sequence ID" value="PNH06434.1"/>
    <property type="molecule type" value="Genomic_DNA"/>
</dbReference>
<evidence type="ECO:0000259" key="6">
    <source>
        <dbReference type="PROSITE" id="PS01031"/>
    </source>
</evidence>
<dbReference type="OrthoDB" id="1245404at2759"/>
<organism evidence="7 8">
    <name type="scientific">Tetrabaena socialis</name>
    <dbReference type="NCBI Taxonomy" id="47790"/>
    <lineage>
        <taxon>Eukaryota</taxon>
        <taxon>Viridiplantae</taxon>
        <taxon>Chlorophyta</taxon>
        <taxon>core chlorophytes</taxon>
        <taxon>Chlorophyceae</taxon>
        <taxon>CS clade</taxon>
        <taxon>Chlamydomonadales</taxon>
        <taxon>Tetrabaenaceae</taxon>
        <taxon>Tetrabaena</taxon>
    </lineage>
</organism>
<evidence type="ECO:0000256" key="5">
    <source>
        <dbReference type="SAM" id="SignalP"/>
    </source>
</evidence>
<keyword evidence="5" id="KW-0732">Signal</keyword>
<evidence type="ECO:0000256" key="3">
    <source>
        <dbReference type="RuleBase" id="RU003616"/>
    </source>
</evidence>
<dbReference type="PROSITE" id="PS01031">
    <property type="entry name" value="SHSP"/>
    <property type="match status" value="1"/>
</dbReference>
<dbReference type="InterPro" id="IPR002068">
    <property type="entry name" value="A-crystallin/Hsp20_dom"/>
</dbReference>
<feature type="compositionally biased region" description="Basic and acidic residues" evidence="4">
    <location>
        <begin position="164"/>
        <end position="175"/>
    </location>
</feature>
<feature type="region of interest" description="Disordered" evidence="4">
    <location>
        <begin position="164"/>
        <end position="191"/>
    </location>
</feature>
<feature type="signal peptide" evidence="5">
    <location>
        <begin position="1"/>
        <end position="18"/>
    </location>
</feature>
<comment type="caution">
    <text evidence="7">The sequence shown here is derived from an EMBL/GenBank/DDBJ whole genome shotgun (WGS) entry which is preliminary data.</text>
</comment>
<dbReference type="PANTHER" id="PTHR11527">
    <property type="entry name" value="HEAT-SHOCK PROTEIN 20 FAMILY MEMBER"/>
    <property type="match status" value="1"/>
</dbReference>
<reference evidence="7 8" key="1">
    <citation type="journal article" date="2017" name="Mol. Biol. Evol.">
        <title>The 4-celled Tetrabaena socialis nuclear genome reveals the essential components for genetic control of cell number at the origin of multicellularity in the volvocine lineage.</title>
        <authorList>
            <person name="Featherston J."/>
            <person name="Arakaki Y."/>
            <person name="Hanschen E.R."/>
            <person name="Ferris P.J."/>
            <person name="Michod R.E."/>
            <person name="Olson B.J.S.C."/>
            <person name="Nozaki H."/>
            <person name="Durand P.M."/>
        </authorList>
    </citation>
    <scope>NUCLEOTIDE SEQUENCE [LARGE SCALE GENOMIC DNA]</scope>
    <source>
        <strain evidence="7 8">NIES-571</strain>
    </source>
</reference>
<protein>
    <submittedName>
        <fullName evidence="7">Heat shock protein, chloroplastic</fullName>
    </submittedName>
</protein>
<dbReference type="AlphaFoldDB" id="A0A2J8A1Q0"/>
<dbReference type="SUPFAM" id="SSF49764">
    <property type="entry name" value="HSP20-like chaperones"/>
    <property type="match status" value="1"/>
</dbReference>
<feature type="domain" description="SHSP" evidence="6">
    <location>
        <begin position="64"/>
        <end position="179"/>
    </location>
</feature>
<comment type="similarity">
    <text evidence="2 3">Belongs to the small heat shock protein (HSP20) family.</text>
</comment>
<dbReference type="Pfam" id="PF00011">
    <property type="entry name" value="HSP20"/>
    <property type="match status" value="1"/>
</dbReference>
<dbReference type="Proteomes" id="UP000236333">
    <property type="component" value="Unassembled WGS sequence"/>
</dbReference>
<evidence type="ECO:0000313" key="7">
    <source>
        <dbReference type="EMBL" id="PNH06434.1"/>
    </source>
</evidence>
<name>A0A2J8A1Q0_9CHLO</name>
<dbReference type="InterPro" id="IPR008978">
    <property type="entry name" value="HSP20-like_chaperone"/>
</dbReference>
<feature type="chain" id="PRO_5014354973" evidence="5">
    <location>
        <begin position="19"/>
        <end position="191"/>
    </location>
</feature>
<dbReference type="Gene3D" id="2.60.40.790">
    <property type="match status" value="1"/>
</dbReference>
<evidence type="ECO:0000256" key="2">
    <source>
        <dbReference type="PROSITE-ProRule" id="PRU00285"/>
    </source>
</evidence>
<evidence type="ECO:0000256" key="4">
    <source>
        <dbReference type="SAM" id="MobiDB-lite"/>
    </source>
</evidence>
<dbReference type="CDD" id="cd06464">
    <property type="entry name" value="ACD_sHsps-like"/>
    <property type="match status" value="1"/>
</dbReference>
<keyword evidence="8" id="KW-1185">Reference proteome</keyword>
<dbReference type="InterPro" id="IPR031107">
    <property type="entry name" value="Small_HSP"/>
</dbReference>
<gene>
    <name evidence="7" type="ORF">TSOC_007215</name>
</gene>
<proteinExistence type="inferred from homology"/>
<sequence>MAAQPFGTLMAMLPLLMSDPFFADVDPTLSRFAPHFGQPLLPAAHPARAGLPATLDLFRPSSAAAALGGSPAVDIVETGSAYELHADAPGMAPEDVKVELTDRRLTVSGQRKVEHEDKDAQGKVWRRERAAYSFARSFTLPDNADPEGISASIEQGVLKVTVPKREAEPQPEPKRIAVQACTPPPSAPAAA</sequence>
<keyword evidence="1 7" id="KW-0346">Stress response</keyword>
<evidence type="ECO:0000313" key="8">
    <source>
        <dbReference type="Proteomes" id="UP000236333"/>
    </source>
</evidence>
<feature type="compositionally biased region" description="Pro residues" evidence="4">
    <location>
        <begin position="182"/>
        <end position="191"/>
    </location>
</feature>